<dbReference type="GO" id="GO:0030420">
    <property type="term" value="P:establishment of competence for transformation"/>
    <property type="evidence" value="ECO:0007669"/>
    <property type="project" value="InterPro"/>
</dbReference>
<feature type="transmembrane region" description="Helical" evidence="6">
    <location>
        <begin position="385"/>
        <end position="406"/>
    </location>
</feature>
<evidence type="ECO:0000256" key="3">
    <source>
        <dbReference type="ARBA" id="ARBA00022692"/>
    </source>
</evidence>
<dbReference type="NCBIfam" id="TIGR00361">
    <property type="entry name" value="ComEC_Rec2"/>
    <property type="match status" value="1"/>
</dbReference>
<evidence type="ECO:0000256" key="4">
    <source>
        <dbReference type="ARBA" id="ARBA00022989"/>
    </source>
</evidence>
<dbReference type="Proteomes" id="UP000241885">
    <property type="component" value="Chromosome"/>
</dbReference>
<dbReference type="CDD" id="cd07731">
    <property type="entry name" value="ComA-like_MBL-fold"/>
    <property type="match status" value="1"/>
</dbReference>
<dbReference type="SUPFAM" id="SSF56281">
    <property type="entry name" value="Metallo-hydrolase/oxidoreductase"/>
    <property type="match status" value="1"/>
</dbReference>
<comment type="subcellular location">
    <subcellularLocation>
        <location evidence="1">Cell membrane</location>
        <topology evidence="1">Multi-pass membrane protein</topology>
    </subcellularLocation>
</comment>
<dbReference type="RefSeq" id="WP_107220628.1">
    <property type="nucleotide sequence ID" value="NZ_CP028339.1"/>
</dbReference>
<feature type="transmembrane region" description="Helical" evidence="6">
    <location>
        <begin position="450"/>
        <end position="470"/>
    </location>
</feature>
<dbReference type="EMBL" id="CP028339">
    <property type="protein sequence ID" value="AVR88378.1"/>
    <property type="molecule type" value="Genomic_DNA"/>
</dbReference>
<feature type="transmembrane region" description="Helical" evidence="6">
    <location>
        <begin position="418"/>
        <end position="438"/>
    </location>
</feature>
<sequence length="822" mass="85842">MRIVAAFFLLGVGVLQMQPSLGGREFYLMVLAGGLGLAAAGALLARRASPAACRPWLRAALLAVLAFVAGFGWAGLRAEARLGDALAGAREGVDVVVRGRIASLPQAVGEGWRFVFEVEADGVGADGFGADEGKGGGGKAGEERAGIAGVGETGVPQHLLLSWYPARRAPAVLPALTPGERWQFVVRLKRPHGFVNPSGFDYEAWLFERGVRATGYVRADARLLEREPAGFMQRVHRLRAQLREQILGALADAPHAAILVALGVGDQQGIRAQDWAAFRRTGIGHLVSISGLHVALVGLLCGGGLGAGWRRVPALALRLPAQKARAVAALAGASAYALLAGMGIPVLRAWLMLAVVVLAMLSGRAVAPSRVLAIALFIVLVVDPWAVLSAGFWLSFGAVAVILACTGGRLRAMSGWRAALRIQLALGVALSPLLLALFQSFPLVSPLANLFAVPLVSFVITPLVLAALVLPTPVLLVPAHAVTAVMMAGVERLAALEHALWEQAPPPPWLLGAGLVAVGLVLSPRATPGRLAAPALLLALLSWQPPRPAAGAFRAVVLDAGQGLAVHVQTRSRDLLFDAGPAYGGDADAGSRVVLPYLRAAGVRRLDVLLLSHEDIDHVGGAASVLQGIAVGEVIAGQPAGATPWGQTLRPDTAMRGCAAGQTWSWDGVRFEILHPASAGDGGGRLAHDNNRSCVLRVRTAGGALLLTGDIEAVAERAILVRHGAEALAAEVVVSAHHGSRSSSSAAFVEASRATEVIHAAGYRNAFGHPHALVRARWAEAGARNWRTDLQGAIEVRFAGTADEEVGVGAWRSLRPRYWHGR</sequence>
<keyword evidence="3 6" id="KW-0812">Transmembrane</keyword>
<evidence type="ECO:0000256" key="1">
    <source>
        <dbReference type="ARBA" id="ARBA00004651"/>
    </source>
</evidence>
<feature type="transmembrane region" description="Helical" evidence="6">
    <location>
        <begin position="56"/>
        <end position="76"/>
    </location>
</feature>
<keyword evidence="9" id="KW-1185">Reference proteome</keyword>
<dbReference type="PANTHER" id="PTHR30619">
    <property type="entry name" value="DNA INTERNALIZATION/COMPETENCE PROTEIN COMEC/REC2"/>
    <property type="match status" value="1"/>
</dbReference>
<dbReference type="InterPro" id="IPR052159">
    <property type="entry name" value="Competence_DNA_uptake"/>
</dbReference>
<dbReference type="InterPro" id="IPR004477">
    <property type="entry name" value="ComEC_N"/>
</dbReference>
<feature type="transmembrane region" description="Helical" evidence="6">
    <location>
        <begin position="286"/>
        <end position="306"/>
    </location>
</feature>
<evidence type="ECO:0000256" key="5">
    <source>
        <dbReference type="ARBA" id="ARBA00023136"/>
    </source>
</evidence>
<dbReference type="InterPro" id="IPR001279">
    <property type="entry name" value="Metallo-B-lactamas"/>
</dbReference>
<reference evidence="8 9" key="1">
    <citation type="submission" date="2018-03" db="EMBL/GenBank/DDBJ databases">
        <title>Complete genome sequence of Thauera aromatica, a model organism for studying aromatic compound degradation under denitrifying conditions.</title>
        <authorList>
            <person name="Lo H.-Y."/>
            <person name="Goris T."/>
            <person name="Boll M."/>
            <person name="Mueller J.A."/>
        </authorList>
    </citation>
    <scope>NUCLEOTIDE SEQUENCE [LARGE SCALE GENOMIC DNA]</scope>
    <source>
        <strain evidence="8 9">K172</strain>
    </source>
</reference>
<dbReference type="NCBIfam" id="TIGR00360">
    <property type="entry name" value="ComEC_N-term"/>
    <property type="match status" value="1"/>
</dbReference>
<dbReference type="AlphaFoldDB" id="A0A2R4BM24"/>
<keyword evidence="5 6" id="KW-0472">Membrane</keyword>
<dbReference type="Pfam" id="PF00753">
    <property type="entry name" value="Lactamase_B"/>
    <property type="match status" value="1"/>
</dbReference>
<evidence type="ECO:0000313" key="8">
    <source>
        <dbReference type="EMBL" id="AVR88378.1"/>
    </source>
</evidence>
<name>A0A2R4BM24_THAAR</name>
<dbReference type="InterPro" id="IPR036866">
    <property type="entry name" value="RibonucZ/Hydroxyglut_hydro"/>
</dbReference>
<dbReference type="KEGG" id="tak:Tharo_1454"/>
<dbReference type="PANTHER" id="PTHR30619:SF1">
    <property type="entry name" value="RECOMBINATION PROTEIN 2"/>
    <property type="match status" value="1"/>
</dbReference>
<feature type="transmembrane region" description="Helical" evidence="6">
    <location>
        <begin position="326"/>
        <end position="344"/>
    </location>
</feature>
<dbReference type="InterPro" id="IPR004797">
    <property type="entry name" value="Competence_ComEC/Rec2"/>
</dbReference>
<evidence type="ECO:0000256" key="2">
    <source>
        <dbReference type="ARBA" id="ARBA00022475"/>
    </source>
</evidence>
<evidence type="ECO:0000313" key="9">
    <source>
        <dbReference type="Proteomes" id="UP000241885"/>
    </source>
</evidence>
<feature type="transmembrane region" description="Helical" evidence="6">
    <location>
        <begin position="26"/>
        <end position="44"/>
    </location>
</feature>
<keyword evidence="4 6" id="KW-1133">Transmembrane helix</keyword>
<protein>
    <submittedName>
        <fullName evidence="8">Competence protein ComEC-like</fullName>
    </submittedName>
</protein>
<feature type="domain" description="Metallo-beta-lactamase" evidence="7">
    <location>
        <begin position="562"/>
        <end position="763"/>
    </location>
</feature>
<evidence type="ECO:0000259" key="7">
    <source>
        <dbReference type="SMART" id="SM00849"/>
    </source>
</evidence>
<dbReference type="GO" id="GO:0005886">
    <property type="term" value="C:plasma membrane"/>
    <property type="evidence" value="ECO:0007669"/>
    <property type="project" value="UniProtKB-SubCell"/>
</dbReference>
<proteinExistence type="predicted"/>
<dbReference type="SMART" id="SM00849">
    <property type="entry name" value="Lactamase_B"/>
    <property type="match status" value="1"/>
</dbReference>
<dbReference type="Pfam" id="PF13567">
    <property type="entry name" value="DUF4131"/>
    <property type="match status" value="1"/>
</dbReference>
<gene>
    <name evidence="8" type="ORF">Tharo_1454</name>
</gene>
<dbReference type="Gene3D" id="3.60.15.10">
    <property type="entry name" value="Ribonuclease Z/Hydroxyacylglutathione hydrolase-like"/>
    <property type="match status" value="1"/>
</dbReference>
<organism evidence="8 9">
    <name type="scientific">Thauera aromatica K172</name>
    <dbReference type="NCBI Taxonomy" id="44139"/>
    <lineage>
        <taxon>Bacteria</taxon>
        <taxon>Pseudomonadati</taxon>
        <taxon>Pseudomonadota</taxon>
        <taxon>Betaproteobacteria</taxon>
        <taxon>Rhodocyclales</taxon>
        <taxon>Zoogloeaceae</taxon>
        <taxon>Thauera</taxon>
    </lineage>
</organism>
<accession>A0A2R4BM24</accession>
<evidence type="ECO:0000256" key="6">
    <source>
        <dbReference type="SAM" id="Phobius"/>
    </source>
</evidence>
<dbReference type="OrthoDB" id="9761531at2"/>
<dbReference type="Pfam" id="PF03772">
    <property type="entry name" value="Competence"/>
    <property type="match status" value="1"/>
</dbReference>
<dbReference type="InterPro" id="IPR025405">
    <property type="entry name" value="DUF4131"/>
</dbReference>
<keyword evidence="2" id="KW-1003">Cell membrane</keyword>
<dbReference type="InterPro" id="IPR035681">
    <property type="entry name" value="ComA-like_MBL"/>
</dbReference>